<dbReference type="Proteomes" id="UP000231092">
    <property type="component" value="Unassembled WGS sequence"/>
</dbReference>
<sequence length="177" mass="20025">MEEYVTLDEMLSFREKKVSMQEVLHKKHEEVTIVALGMNIPGPRKTSPGIFLAFSSGGEELNRLLLEHGLTVTEETVVKEKAGYLKLYAVKSQDSLLVKKITIHMEETHPLGRLFDIDVYGEAGIGIGRAELGYPVRRCLMCEKDAKLCGRSRSHTVEELYGRVESMINSWLTERGR</sequence>
<dbReference type="InterPro" id="IPR005551">
    <property type="entry name" value="CitX"/>
</dbReference>
<keyword evidence="2" id="KW-0808">Transferase</keyword>
<gene>
    <name evidence="5" type="ORF">H171_2523</name>
</gene>
<protein>
    <recommendedName>
        <fullName evidence="1">citrate lyase holo-[acyl-carrier protein] synthase</fullName>
        <ecNumber evidence="1">2.7.7.61</ecNumber>
    </recommendedName>
</protein>
<evidence type="ECO:0000313" key="5">
    <source>
        <dbReference type="EMBL" id="PJJ28997.1"/>
    </source>
</evidence>
<dbReference type="RefSeq" id="WP_100305440.1">
    <property type="nucleotide sequence ID" value="NZ_PGET01000001.1"/>
</dbReference>
<evidence type="ECO:0000256" key="1">
    <source>
        <dbReference type="ARBA" id="ARBA00012524"/>
    </source>
</evidence>
<reference evidence="5 6" key="1">
    <citation type="submission" date="2017-11" db="EMBL/GenBank/DDBJ databases">
        <title>Understudied soil microbes with underappreciated capabilities: Untangling the Clostridium saccharolyticum group.</title>
        <authorList>
            <person name="Leschine S."/>
        </authorList>
    </citation>
    <scope>NUCLEOTIDE SEQUENCE [LARGE SCALE GENOMIC DNA]</scope>
    <source>
        <strain evidence="5 6">18A</strain>
    </source>
</reference>
<dbReference type="AlphaFoldDB" id="A0A2M8Z6D6"/>
<comment type="catalytic activity">
    <reaction evidence="4">
        <text>apo-[citrate lyase ACP] + 2'-(5''-triphospho-alpha-D-ribosyl)-3'-dephospho-CoA = holo-[citrate lyase ACP] + diphosphate</text>
        <dbReference type="Rhea" id="RHEA:16333"/>
        <dbReference type="Rhea" id="RHEA-COMP:10157"/>
        <dbReference type="Rhea" id="RHEA-COMP:10158"/>
        <dbReference type="ChEBI" id="CHEBI:29999"/>
        <dbReference type="ChEBI" id="CHEBI:33019"/>
        <dbReference type="ChEBI" id="CHEBI:61378"/>
        <dbReference type="ChEBI" id="CHEBI:82683"/>
        <dbReference type="EC" id="2.7.7.61"/>
    </reaction>
</comment>
<proteinExistence type="predicted"/>
<dbReference type="GO" id="GO:0050519">
    <property type="term" value="F:holo-citrate lyase synthase activity"/>
    <property type="evidence" value="ECO:0007669"/>
    <property type="project" value="UniProtKB-EC"/>
</dbReference>
<organism evidence="5 6">
    <name type="scientific">[Clostridium] celerecrescens 18A</name>
    <dbReference type="NCBI Taxonomy" id="1286362"/>
    <lineage>
        <taxon>Bacteria</taxon>
        <taxon>Bacillati</taxon>
        <taxon>Bacillota</taxon>
        <taxon>Clostridia</taxon>
        <taxon>Lachnospirales</taxon>
        <taxon>Lachnospiraceae</taxon>
        <taxon>Lacrimispora</taxon>
    </lineage>
</organism>
<dbReference type="EC" id="2.7.7.61" evidence="1"/>
<dbReference type="OrthoDB" id="3196716at2"/>
<evidence type="ECO:0000256" key="4">
    <source>
        <dbReference type="ARBA" id="ARBA00048574"/>
    </source>
</evidence>
<evidence type="ECO:0000256" key="2">
    <source>
        <dbReference type="ARBA" id="ARBA00022679"/>
    </source>
</evidence>
<name>A0A2M8Z6D6_9FIRM</name>
<accession>A0A2M8Z6D6</accession>
<dbReference type="Pfam" id="PF03802">
    <property type="entry name" value="CitX"/>
    <property type="match status" value="1"/>
</dbReference>
<comment type="caution">
    <text evidence="5">The sequence shown here is derived from an EMBL/GenBank/DDBJ whole genome shotgun (WGS) entry which is preliminary data.</text>
</comment>
<keyword evidence="3" id="KW-0548">Nucleotidyltransferase</keyword>
<dbReference type="EMBL" id="PGET01000001">
    <property type="protein sequence ID" value="PJJ28997.1"/>
    <property type="molecule type" value="Genomic_DNA"/>
</dbReference>
<evidence type="ECO:0000256" key="3">
    <source>
        <dbReference type="ARBA" id="ARBA00022695"/>
    </source>
</evidence>
<dbReference type="GO" id="GO:0051191">
    <property type="term" value="P:prosthetic group biosynthetic process"/>
    <property type="evidence" value="ECO:0007669"/>
    <property type="project" value="InterPro"/>
</dbReference>
<dbReference type="NCBIfam" id="TIGR03124">
    <property type="entry name" value="citrate_citX"/>
    <property type="match status" value="1"/>
</dbReference>
<evidence type="ECO:0000313" key="6">
    <source>
        <dbReference type="Proteomes" id="UP000231092"/>
    </source>
</evidence>